<accession>A0A9D7FFQ9</accession>
<dbReference type="SMART" id="SM00450">
    <property type="entry name" value="RHOD"/>
    <property type="match status" value="1"/>
</dbReference>
<dbReference type="InterPro" id="IPR001763">
    <property type="entry name" value="Rhodanese-like_dom"/>
</dbReference>
<dbReference type="SUPFAM" id="SSF52821">
    <property type="entry name" value="Rhodanese/Cell cycle control phosphatase"/>
    <property type="match status" value="1"/>
</dbReference>
<dbReference type="PROSITE" id="PS50206">
    <property type="entry name" value="RHODANESE_3"/>
    <property type="match status" value="1"/>
</dbReference>
<name>A0A9D7FFQ9_9RHOO</name>
<evidence type="ECO:0000313" key="3">
    <source>
        <dbReference type="EMBL" id="MBK7423464.1"/>
    </source>
</evidence>
<reference evidence="3" key="1">
    <citation type="submission" date="2020-10" db="EMBL/GenBank/DDBJ databases">
        <title>Connecting structure to function with the recovery of over 1000 high-quality activated sludge metagenome-assembled genomes encoding full-length rRNA genes using long-read sequencing.</title>
        <authorList>
            <person name="Singleton C.M."/>
            <person name="Petriglieri F."/>
            <person name="Kristensen J.M."/>
            <person name="Kirkegaard R.H."/>
            <person name="Michaelsen T.Y."/>
            <person name="Andersen M.H."/>
            <person name="Karst S.M."/>
            <person name="Dueholm M.S."/>
            <person name="Nielsen P.H."/>
            <person name="Albertsen M."/>
        </authorList>
    </citation>
    <scope>NUCLEOTIDE SEQUENCE</scope>
    <source>
        <strain evidence="3">EsbW_18-Q3-R4-48_MAXAC.044</strain>
    </source>
</reference>
<feature type="transmembrane region" description="Helical" evidence="1">
    <location>
        <begin position="6"/>
        <end position="26"/>
    </location>
</feature>
<gene>
    <name evidence="3" type="ORF">IPJ48_10390</name>
</gene>
<keyword evidence="1" id="KW-1133">Transmembrane helix</keyword>
<feature type="domain" description="Rhodanese" evidence="2">
    <location>
        <begin position="45"/>
        <end position="135"/>
    </location>
</feature>
<evidence type="ECO:0000256" key="1">
    <source>
        <dbReference type="SAM" id="Phobius"/>
    </source>
</evidence>
<evidence type="ECO:0000313" key="4">
    <source>
        <dbReference type="Proteomes" id="UP000886602"/>
    </source>
</evidence>
<proteinExistence type="predicted"/>
<dbReference type="PANTHER" id="PTHR43031">
    <property type="entry name" value="FAD-DEPENDENT OXIDOREDUCTASE"/>
    <property type="match status" value="1"/>
</dbReference>
<sequence length="139" mass="15099">MEFIQQNIYLVAIAVISGTMLAVLSFRRPGDSNALTATQATLLINRENAQIVDVREHDEYVAGHLPESRHIPAGRLEERAGELDKLKDTPLILICQTGARSTGACKQLAKLGFSKVHNLDGGINAWRAAGLPLKKGSKK</sequence>
<evidence type="ECO:0000259" key="2">
    <source>
        <dbReference type="PROSITE" id="PS50206"/>
    </source>
</evidence>
<protein>
    <submittedName>
        <fullName evidence="3">Rhodanese-like domain-containing protein</fullName>
    </submittedName>
</protein>
<keyword evidence="1" id="KW-0812">Transmembrane</keyword>
<dbReference type="CDD" id="cd00158">
    <property type="entry name" value="RHOD"/>
    <property type="match status" value="1"/>
</dbReference>
<dbReference type="EMBL" id="JADJNC010000015">
    <property type="protein sequence ID" value="MBK7423464.1"/>
    <property type="molecule type" value="Genomic_DNA"/>
</dbReference>
<keyword evidence="1" id="KW-0472">Membrane</keyword>
<dbReference type="AlphaFoldDB" id="A0A9D7FFQ9"/>
<dbReference type="InterPro" id="IPR036873">
    <property type="entry name" value="Rhodanese-like_dom_sf"/>
</dbReference>
<dbReference type="PANTHER" id="PTHR43031:SF18">
    <property type="entry name" value="RHODANESE-RELATED SULFURTRANSFERASES"/>
    <property type="match status" value="1"/>
</dbReference>
<dbReference type="Proteomes" id="UP000886602">
    <property type="component" value="Unassembled WGS sequence"/>
</dbReference>
<dbReference type="Gene3D" id="3.40.250.10">
    <property type="entry name" value="Rhodanese-like domain"/>
    <property type="match status" value="1"/>
</dbReference>
<organism evidence="3 4">
    <name type="scientific">Candidatus Propionivibrio dominans</name>
    <dbReference type="NCBI Taxonomy" id="2954373"/>
    <lineage>
        <taxon>Bacteria</taxon>
        <taxon>Pseudomonadati</taxon>
        <taxon>Pseudomonadota</taxon>
        <taxon>Betaproteobacteria</taxon>
        <taxon>Rhodocyclales</taxon>
        <taxon>Rhodocyclaceae</taxon>
        <taxon>Propionivibrio</taxon>
    </lineage>
</organism>
<comment type="caution">
    <text evidence="3">The sequence shown here is derived from an EMBL/GenBank/DDBJ whole genome shotgun (WGS) entry which is preliminary data.</text>
</comment>
<dbReference type="Pfam" id="PF00581">
    <property type="entry name" value="Rhodanese"/>
    <property type="match status" value="1"/>
</dbReference>
<dbReference type="InterPro" id="IPR050229">
    <property type="entry name" value="GlpE_sulfurtransferase"/>
</dbReference>